<gene>
    <name evidence="3" type="ORF">CROQUDRAFT_666125</name>
</gene>
<feature type="compositionally biased region" description="Polar residues" evidence="1">
    <location>
        <begin position="432"/>
        <end position="449"/>
    </location>
</feature>
<accession>A0A9P6N5K4</accession>
<evidence type="ECO:0000313" key="4">
    <source>
        <dbReference type="Proteomes" id="UP000886653"/>
    </source>
</evidence>
<name>A0A9P6N5K4_9BASI</name>
<feature type="region of interest" description="Disordered" evidence="1">
    <location>
        <begin position="208"/>
        <end position="228"/>
    </location>
</feature>
<feature type="transmembrane region" description="Helical" evidence="2">
    <location>
        <begin position="85"/>
        <end position="109"/>
    </location>
</feature>
<dbReference type="EMBL" id="MU167537">
    <property type="protein sequence ID" value="KAG0139694.1"/>
    <property type="molecule type" value="Genomic_DNA"/>
</dbReference>
<keyword evidence="4" id="KW-1185">Reference proteome</keyword>
<keyword evidence="2" id="KW-1133">Transmembrane helix</keyword>
<feature type="region of interest" description="Disordered" evidence="1">
    <location>
        <begin position="1"/>
        <end position="50"/>
    </location>
</feature>
<evidence type="ECO:0000256" key="2">
    <source>
        <dbReference type="SAM" id="Phobius"/>
    </source>
</evidence>
<keyword evidence="2" id="KW-0812">Transmembrane</keyword>
<protein>
    <submittedName>
        <fullName evidence="3">Uncharacterized protein</fullName>
    </submittedName>
</protein>
<comment type="caution">
    <text evidence="3">The sequence shown here is derived from an EMBL/GenBank/DDBJ whole genome shotgun (WGS) entry which is preliminary data.</text>
</comment>
<feature type="region of interest" description="Disordered" evidence="1">
    <location>
        <begin position="410"/>
        <end position="449"/>
    </location>
</feature>
<evidence type="ECO:0000313" key="3">
    <source>
        <dbReference type="EMBL" id="KAG0139694.1"/>
    </source>
</evidence>
<reference evidence="3" key="1">
    <citation type="submission" date="2013-11" db="EMBL/GenBank/DDBJ databases">
        <title>Genome sequence of the fusiform rust pathogen reveals effectors for host alternation and coevolution with pine.</title>
        <authorList>
            <consortium name="DOE Joint Genome Institute"/>
            <person name="Smith K."/>
            <person name="Pendleton A."/>
            <person name="Kubisiak T."/>
            <person name="Anderson C."/>
            <person name="Salamov A."/>
            <person name="Aerts A."/>
            <person name="Riley R."/>
            <person name="Clum A."/>
            <person name="Lindquist E."/>
            <person name="Ence D."/>
            <person name="Campbell M."/>
            <person name="Kronenberg Z."/>
            <person name="Feau N."/>
            <person name="Dhillon B."/>
            <person name="Hamelin R."/>
            <person name="Burleigh J."/>
            <person name="Smith J."/>
            <person name="Yandell M."/>
            <person name="Nelson C."/>
            <person name="Grigoriev I."/>
            <person name="Davis J."/>
        </authorList>
    </citation>
    <scope>NUCLEOTIDE SEQUENCE</scope>
    <source>
        <strain evidence="3">G11</strain>
    </source>
</reference>
<proteinExistence type="predicted"/>
<organism evidence="3 4">
    <name type="scientific">Cronartium quercuum f. sp. fusiforme G11</name>
    <dbReference type="NCBI Taxonomy" id="708437"/>
    <lineage>
        <taxon>Eukaryota</taxon>
        <taxon>Fungi</taxon>
        <taxon>Dikarya</taxon>
        <taxon>Basidiomycota</taxon>
        <taxon>Pucciniomycotina</taxon>
        <taxon>Pucciniomycetes</taxon>
        <taxon>Pucciniales</taxon>
        <taxon>Coleosporiaceae</taxon>
        <taxon>Cronartium</taxon>
    </lineage>
</organism>
<dbReference type="Proteomes" id="UP000886653">
    <property type="component" value="Unassembled WGS sequence"/>
</dbReference>
<keyword evidence="2" id="KW-0472">Membrane</keyword>
<dbReference type="AlphaFoldDB" id="A0A9P6N5K4"/>
<sequence length="449" mass="51018">MSASTCLQQSRPTKSRHLPKNPGKVDRKENQTNASTEPKKIPVDELDSSPSSINHRTLLSRLVRSFIHFFLTPTQFRKEEKRSKIMLKGITTVINLPFLFLYVILSWPLSVITGKHKRFRNVDGRRTVLVAAERYTADRNSKRLDIMDATSKGIHSVDVLTAKESGDDASSDEGQESFSNVADISIWQPGHHEYSFLRNSSRNFTPLKQGSFAESGDYAKSRARKRARSPPVLDIVHERQFQVSGRWISSEASRILPYFLPEPDSAEPTREQRTEMSTPKATCYSPPPSNLSPMTNTGAFTFEGPKLRHMRNKSRSMSALVERPNAAGSLAPISPLIPITRSNTVLKSPTEDSVRLSAKKKRSMLFRTSIAFRKPFQKIKESPETQLIQPRRVDQLSAFTYRLKELIPKRLMQKQKGQRENSTPPVPIFRSSMKNKSQISVYSRNFNQE</sequence>
<feature type="region of interest" description="Disordered" evidence="1">
    <location>
        <begin position="260"/>
        <end position="295"/>
    </location>
</feature>
<feature type="compositionally biased region" description="Polar residues" evidence="1">
    <location>
        <begin position="1"/>
        <end position="12"/>
    </location>
</feature>
<evidence type="ECO:0000256" key="1">
    <source>
        <dbReference type="SAM" id="MobiDB-lite"/>
    </source>
</evidence>